<dbReference type="InterPro" id="IPR013785">
    <property type="entry name" value="Aldolase_TIM"/>
</dbReference>
<dbReference type="GO" id="GO:0004557">
    <property type="term" value="F:alpha-galactosidase activity"/>
    <property type="evidence" value="ECO:0007669"/>
    <property type="project" value="UniProtKB-EC"/>
</dbReference>
<gene>
    <name evidence="6" type="ORF">CHR90_00860</name>
</gene>
<feature type="domain" description="Glycosyl hydrolase family 36 N-terminal" evidence="5">
    <location>
        <begin position="100"/>
        <end position="242"/>
    </location>
</feature>
<accession>A0A255XZZ8</accession>
<dbReference type="InterPro" id="IPR002252">
    <property type="entry name" value="Glyco_hydro_36"/>
</dbReference>
<evidence type="ECO:0000256" key="3">
    <source>
        <dbReference type="ARBA" id="ARBA00022801"/>
    </source>
</evidence>
<comment type="caution">
    <text evidence="6">The sequence shown here is derived from an EMBL/GenBank/DDBJ whole genome shotgun (WGS) entry which is preliminary data.</text>
</comment>
<dbReference type="CDD" id="cd14791">
    <property type="entry name" value="GH36"/>
    <property type="match status" value="1"/>
</dbReference>
<dbReference type="Gene3D" id="3.20.20.70">
    <property type="entry name" value="Aldolase class I"/>
    <property type="match status" value="1"/>
</dbReference>
<dbReference type="PANTHER" id="PTHR43053:SF3">
    <property type="entry name" value="ALPHA-GALACTOSIDASE C-RELATED"/>
    <property type="match status" value="1"/>
</dbReference>
<dbReference type="InterPro" id="IPR017853">
    <property type="entry name" value="GH"/>
</dbReference>
<reference evidence="6 7" key="1">
    <citation type="submission" date="2017-07" db="EMBL/GenBank/DDBJ databases">
        <title>Elstera cyanobacteriorum sp. nov., a novel bacterium isolated from cyanobacterial aggregates in a eutrophic lake.</title>
        <authorList>
            <person name="Cai H."/>
        </authorList>
    </citation>
    <scope>NUCLEOTIDE SEQUENCE [LARGE SCALE GENOMIC DNA]</scope>
    <source>
        <strain evidence="6 7">TH019</strain>
    </source>
</reference>
<evidence type="ECO:0000256" key="2">
    <source>
        <dbReference type="ARBA" id="ARBA00012755"/>
    </source>
</evidence>
<dbReference type="Pfam" id="PF16875">
    <property type="entry name" value="Glyco_hydro_36N"/>
    <property type="match status" value="1"/>
</dbReference>
<dbReference type="PANTHER" id="PTHR43053">
    <property type="entry name" value="GLYCOSIDASE FAMILY 31"/>
    <property type="match status" value="1"/>
</dbReference>
<dbReference type="FunFam" id="3.20.20.70:FF:000118">
    <property type="entry name" value="Alpha-galactosidase"/>
    <property type="match status" value="1"/>
</dbReference>
<dbReference type="SUPFAM" id="SSF51445">
    <property type="entry name" value="(Trans)glycosidases"/>
    <property type="match status" value="1"/>
</dbReference>
<dbReference type="PRINTS" id="PR00743">
    <property type="entry name" value="GLHYDRLASE36"/>
</dbReference>
<dbReference type="Pfam" id="PF02065">
    <property type="entry name" value="Melibiase"/>
    <property type="match status" value="1"/>
</dbReference>
<protein>
    <recommendedName>
        <fullName evidence="2">alpha-galactosidase</fullName>
        <ecNumber evidence="2">3.2.1.22</ecNumber>
    </recommendedName>
</protein>
<dbReference type="GO" id="GO:0016052">
    <property type="term" value="P:carbohydrate catabolic process"/>
    <property type="evidence" value="ECO:0007669"/>
    <property type="project" value="InterPro"/>
</dbReference>
<keyword evidence="7" id="KW-1185">Reference proteome</keyword>
<evidence type="ECO:0000259" key="5">
    <source>
        <dbReference type="Pfam" id="PF16875"/>
    </source>
</evidence>
<dbReference type="InterPro" id="IPR031704">
    <property type="entry name" value="Glyco_hydro_36_N"/>
</dbReference>
<proteinExistence type="predicted"/>
<dbReference type="EC" id="3.2.1.22" evidence="2"/>
<dbReference type="Gene3D" id="2.70.98.60">
    <property type="entry name" value="alpha-galactosidase from lactobacil brevis"/>
    <property type="match status" value="1"/>
</dbReference>
<sequence>MTPAISLSVGRRQLVLAQDAAPCWSYFGPLVPDTDSVVSLQRRPVPNASLDVPPPIPLCPVEGWGYWGTPGLAFAGLAPIQWRAVQLTQTGSQAQVTLTAAGIRWEQSLSLADSGGLTVSARVTNEGDAPLILLRCAAVTVPLPSDAAEILTFSGTWCHEFQTPRLSLPAGSFERACRRGRPGHDDFPALVCGTPGFSDQTGWITAAHLAWSGDHVLRIDALPDGQRVMQLGEAFAGGALTLAAGETYCSPDAVIFMADGLNDLRSQTHAHFRTHILPLQTRPRPVHLNTWEALYFNHDRAALSALIAAAADVGIERFVLDDGWFRGRRSDRAGLGDWTPDRQVYPEGLNPIAAEIQAAGMEMGLWVEPEMVNPDSDLYRTHPEWCLHVPGAAQPTARNQLVLDLTRPEVIEYLFEHLDRLLRQTTITYLKWDMNRDLAPAHSAVNGWVTSAQTRALYGIIDRLRAAHPGVEIESCASGGARADWAILRRADRVWTSDSNDAHDRVDIQRGFSLFFPPEVMGSHIGPAECHTSGRRLPLRTRGAVALAGHLGVEWDIRGLTPDERVTLTALIAHFKDDRALQGRAQTHFLELPEVRAVGWMLLDPQTGVARVTITSRSYSQVPLRVKLPNLPAGVTYQPKVHAPFTLPQGLIDQKISAEALQNIGLLLDLRAPDQALIFSLEPQ</sequence>
<comment type="catalytic activity">
    <reaction evidence="1">
        <text>Hydrolysis of terminal, non-reducing alpha-D-galactose residues in alpha-D-galactosides, including galactose oligosaccharides, galactomannans and galactolipids.</text>
        <dbReference type="EC" id="3.2.1.22"/>
    </reaction>
</comment>
<dbReference type="PROSITE" id="PS00512">
    <property type="entry name" value="ALPHA_GALACTOSIDASE"/>
    <property type="match status" value="1"/>
</dbReference>
<dbReference type="OrthoDB" id="9758822at2"/>
<dbReference type="AlphaFoldDB" id="A0A255XZZ8"/>
<name>A0A255XZZ8_9PROT</name>
<evidence type="ECO:0000256" key="4">
    <source>
        <dbReference type="ARBA" id="ARBA00023295"/>
    </source>
</evidence>
<organism evidence="6 7">
    <name type="scientific">Elstera cyanobacteriorum</name>
    <dbReference type="NCBI Taxonomy" id="2022747"/>
    <lineage>
        <taxon>Bacteria</taxon>
        <taxon>Pseudomonadati</taxon>
        <taxon>Pseudomonadota</taxon>
        <taxon>Alphaproteobacteria</taxon>
        <taxon>Rhodospirillales</taxon>
        <taxon>Rhodospirillaceae</taxon>
        <taxon>Elstera</taxon>
    </lineage>
</organism>
<evidence type="ECO:0000313" key="7">
    <source>
        <dbReference type="Proteomes" id="UP000216361"/>
    </source>
</evidence>
<dbReference type="EMBL" id="NOXS01000018">
    <property type="protein sequence ID" value="OYQ21964.1"/>
    <property type="molecule type" value="Genomic_DNA"/>
</dbReference>
<dbReference type="InterPro" id="IPR050985">
    <property type="entry name" value="Alpha-glycosidase_related"/>
</dbReference>
<keyword evidence="3" id="KW-0378">Hydrolase</keyword>
<evidence type="ECO:0000256" key="1">
    <source>
        <dbReference type="ARBA" id="ARBA00001255"/>
    </source>
</evidence>
<dbReference type="Proteomes" id="UP000216361">
    <property type="component" value="Unassembled WGS sequence"/>
</dbReference>
<dbReference type="RefSeq" id="WP_094406771.1">
    <property type="nucleotide sequence ID" value="NZ_BMJZ01000015.1"/>
</dbReference>
<dbReference type="InterPro" id="IPR000111">
    <property type="entry name" value="Glyco_hydro_27/36_CS"/>
</dbReference>
<evidence type="ECO:0000313" key="6">
    <source>
        <dbReference type="EMBL" id="OYQ21964.1"/>
    </source>
</evidence>
<dbReference type="InterPro" id="IPR038417">
    <property type="entry name" value="Alpga-gal_N_sf"/>
</dbReference>
<keyword evidence="4" id="KW-0326">Glycosidase</keyword>